<reference evidence="3 4" key="1">
    <citation type="journal article" date="2017" name="G3 (Bethesda)">
        <title>The Physical Genome Mapping of Anopheles albimanus Corrected Scaffold Misassemblies and Identified Interarm Rearrangements in Genus Anopheles.</title>
        <authorList>
            <person name="Artemov G.N."/>
            <person name="Peery A.N."/>
            <person name="Jiang X."/>
            <person name="Tu Z."/>
            <person name="Stegniy V.N."/>
            <person name="Sharakhova M.V."/>
            <person name="Sharakhov I.V."/>
        </authorList>
    </citation>
    <scope>NUCLEOTIDE SEQUENCE [LARGE SCALE GENOMIC DNA]</scope>
    <source>
        <strain evidence="3 4">ALBI9_A</strain>
    </source>
</reference>
<feature type="compositionally biased region" description="Gly residues" evidence="1">
    <location>
        <begin position="138"/>
        <end position="151"/>
    </location>
</feature>
<feature type="compositionally biased region" description="Low complexity" evidence="1">
    <location>
        <begin position="1057"/>
        <end position="1067"/>
    </location>
</feature>
<dbReference type="Gene3D" id="4.10.1000.10">
    <property type="entry name" value="Zinc finger, CCCH-type"/>
    <property type="match status" value="1"/>
</dbReference>
<feature type="compositionally biased region" description="Basic and acidic residues" evidence="1">
    <location>
        <begin position="302"/>
        <end position="315"/>
    </location>
</feature>
<feature type="compositionally biased region" description="Pro residues" evidence="1">
    <location>
        <begin position="1292"/>
        <end position="1303"/>
    </location>
</feature>
<feature type="compositionally biased region" description="Basic and acidic residues" evidence="1">
    <location>
        <begin position="455"/>
        <end position="477"/>
    </location>
</feature>
<feature type="domain" description="C3H1-type" evidence="2">
    <location>
        <begin position="315"/>
        <end position="342"/>
    </location>
</feature>
<protein>
    <recommendedName>
        <fullName evidence="2">C3H1-type domain-containing protein</fullName>
    </recommendedName>
</protein>
<dbReference type="GO" id="GO:0003713">
    <property type="term" value="F:transcription coactivator activity"/>
    <property type="evidence" value="ECO:0007669"/>
    <property type="project" value="TreeGrafter"/>
</dbReference>
<feature type="compositionally biased region" description="Low complexity" evidence="1">
    <location>
        <begin position="720"/>
        <end position="729"/>
    </location>
</feature>
<dbReference type="VEuPathDB" id="VectorBase:AALB20_038474"/>
<feature type="compositionally biased region" description="Basic and acidic residues" evidence="1">
    <location>
        <begin position="561"/>
        <end position="572"/>
    </location>
</feature>
<feature type="compositionally biased region" description="Basic and acidic residues" evidence="1">
    <location>
        <begin position="773"/>
        <end position="789"/>
    </location>
</feature>
<feature type="region of interest" description="Disordered" evidence="1">
    <location>
        <begin position="1198"/>
        <end position="1307"/>
    </location>
</feature>
<feature type="region of interest" description="Disordered" evidence="1">
    <location>
        <begin position="1329"/>
        <end position="1412"/>
    </location>
</feature>
<feature type="compositionally biased region" description="Pro residues" evidence="1">
    <location>
        <begin position="1220"/>
        <end position="1234"/>
    </location>
</feature>
<dbReference type="Proteomes" id="UP000069272">
    <property type="component" value="Chromosome 3R"/>
</dbReference>
<dbReference type="EnsemblMetazoa" id="AALB010764-RA">
    <property type="protein sequence ID" value="AALB010764-PA"/>
    <property type="gene ID" value="AALB010764"/>
</dbReference>
<dbReference type="PROSITE" id="PS50103">
    <property type="entry name" value="ZF_C3H1"/>
    <property type="match status" value="2"/>
</dbReference>
<dbReference type="InterPro" id="IPR051647">
    <property type="entry name" value="Mediator_comp_sub12"/>
</dbReference>
<feature type="region of interest" description="Disordered" evidence="1">
    <location>
        <begin position="1"/>
        <end position="315"/>
    </location>
</feature>
<dbReference type="STRING" id="7167.A0A182FW29"/>
<evidence type="ECO:0000259" key="2">
    <source>
        <dbReference type="PROSITE" id="PS50103"/>
    </source>
</evidence>
<dbReference type="VEuPathDB" id="VectorBase:AALB010764"/>
<dbReference type="InterPro" id="IPR000571">
    <property type="entry name" value="Znf_CCCH"/>
</dbReference>
<feature type="domain" description="C3H1-type" evidence="2">
    <location>
        <begin position="343"/>
        <end position="366"/>
    </location>
</feature>
<feature type="compositionally biased region" description="Gly residues" evidence="1">
    <location>
        <begin position="1383"/>
        <end position="1400"/>
    </location>
</feature>
<feature type="compositionally biased region" description="Basic and acidic residues" evidence="1">
    <location>
        <begin position="541"/>
        <end position="551"/>
    </location>
</feature>
<feature type="compositionally biased region" description="Acidic residues" evidence="1">
    <location>
        <begin position="676"/>
        <end position="691"/>
    </location>
</feature>
<feature type="compositionally biased region" description="Low complexity" evidence="1">
    <location>
        <begin position="745"/>
        <end position="771"/>
    </location>
</feature>
<feature type="compositionally biased region" description="Gly residues" evidence="1">
    <location>
        <begin position="1198"/>
        <end position="1211"/>
    </location>
</feature>
<feature type="compositionally biased region" description="Basic and acidic residues" evidence="1">
    <location>
        <begin position="237"/>
        <end position="272"/>
    </location>
</feature>
<feature type="compositionally biased region" description="Gly residues" evidence="1">
    <location>
        <begin position="1329"/>
        <end position="1343"/>
    </location>
</feature>
<feature type="region of interest" description="Disordered" evidence="1">
    <location>
        <begin position="540"/>
        <end position="641"/>
    </location>
</feature>
<feature type="compositionally biased region" description="Basic residues" evidence="1">
    <location>
        <begin position="224"/>
        <end position="233"/>
    </location>
</feature>
<feature type="compositionally biased region" description="Basic residues" evidence="1">
    <location>
        <begin position="128"/>
        <end position="137"/>
    </location>
</feature>
<evidence type="ECO:0000313" key="3">
    <source>
        <dbReference type="EnsemblMetazoa" id="AALB010764-PA"/>
    </source>
</evidence>
<feature type="compositionally biased region" description="Acidic residues" evidence="1">
    <location>
        <begin position="166"/>
        <end position="177"/>
    </location>
</feature>
<feature type="region of interest" description="Disordered" evidence="1">
    <location>
        <begin position="431"/>
        <end position="484"/>
    </location>
</feature>
<keyword evidence="4" id="KW-1185">Reference proteome</keyword>
<dbReference type="GO" id="GO:0016592">
    <property type="term" value="C:mediator complex"/>
    <property type="evidence" value="ECO:0007669"/>
    <property type="project" value="TreeGrafter"/>
</dbReference>
<feature type="compositionally biased region" description="Low complexity" evidence="1">
    <location>
        <begin position="624"/>
        <end position="637"/>
    </location>
</feature>
<evidence type="ECO:0000256" key="1">
    <source>
        <dbReference type="SAM" id="MobiDB-lite"/>
    </source>
</evidence>
<feature type="compositionally biased region" description="Low complexity" evidence="1">
    <location>
        <begin position="279"/>
        <end position="288"/>
    </location>
</feature>
<evidence type="ECO:0000313" key="4">
    <source>
        <dbReference type="Proteomes" id="UP000069272"/>
    </source>
</evidence>
<accession>A0A182FW29</accession>
<feature type="compositionally biased region" description="Basic and acidic residues" evidence="1">
    <location>
        <begin position="43"/>
        <end position="56"/>
    </location>
</feature>
<proteinExistence type="predicted"/>
<name>A0A182FW29_ANOAL</name>
<reference evidence="3" key="2">
    <citation type="submission" date="2022-08" db="UniProtKB">
        <authorList>
            <consortium name="EnsemblMetazoa"/>
        </authorList>
    </citation>
    <scope>IDENTIFICATION</scope>
    <source>
        <strain evidence="3">STECLA/ALBI9_A</strain>
    </source>
</reference>
<dbReference type="SUPFAM" id="SSF90229">
    <property type="entry name" value="CCCH zinc finger"/>
    <property type="match status" value="2"/>
</dbReference>
<dbReference type="GO" id="GO:0045944">
    <property type="term" value="P:positive regulation of transcription by RNA polymerase II"/>
    <property type="evidence" value="ECO:0007669"/>
    <property type="project" value="TreeGrafter"/>
</dbReference>
<feature type="compositionally biased region" description="Basic residues" evidence="1">
    <location>
        <begin position="289"/>
        <end position="301"/>
    </location>
</feature>
<feature type="compositionally biased region" description="Polar residues" evidence="1">
    <location>
        <begin position="855"/>
        <end position="877"/>
    </location>
</feature>
<feature type="compositionally biased region" description="Acidic residues" evidence="1">
    <location>
        <begin position="1"/>
        <end position="20"/>
    </location>
</feature>
<dbReference type="PANTHER" id="PTHR46007">
    <property type="entry name" value="MEDIATOR OF RNA POLYMERASE II TRANSCRIPTION SUBUNIT 12"/>
    <property type="match status" value="1"/>
</dbReference>
<organism evidence="3 4">
    <name type="scientific">Anopheles albimanus</name>
    <name type="common">New world malaria mosquito</name>
    <dbReference type="NCBI Taxonomy" id="7167"/>
    <lineage>
        <taxon>Eukaryota</taxon>
        <taxon>Metazoa</taxon>
        <taxon>Ecdysozoa</taxon>
        <taxon>Arthropoda</taxon>
        <taxon>Hexapoda</taxon>
        <taxon>Insecta</taxon>
        <taxon>Pterygota</taxon>
        <taxon>Neoptera</taxon>
        <taxon>Endopterygota</taxon>
        <taxon>Diptera</taxon>
        <taxon>Nematocera</taxon>
        <taxon>Culicoidea</taxon>
        <taxon>Culicidae</taxon>
        <taxon>Anophelinae</taxon>
        <taxon>Anopheles</taxon>
    </lineage>
</organism>
<dbReference type="PANTHER" id="PTHR46007:SF8">
    <property type="entry name" value="C2H2-TYPE DOMAIN-CONTAINING PROTEIN"/>
    <property type="match status" value="1"/>
</dbReference>
<dbReference type="InterPro" id="IPR036855">
    <property type="entry name" value="Znf_CCCH_sf"/>
</dbReference>
<feature type="compositionally biased region" description="Gly residues" evidence="1">
    <location>
        <begin position="1258"/>
        <end position="1274"/>
    </location>
</feature>
<feature type="region of interest" description="Disordered" evidence="1">
    <location>
        <begin position="670"/>
        <end position="898"/>
    </location>
</feature>
<sequence>MSDPEDLEDGEIEDDDEEEVVVVKPEDPPLGQPMPNDAEDFDEKSASKAVRREEQHPSGGKGGPQRQQQRASNKPAPVVDDWATKVESAIAKELIKDGVEPPMPSVALGHNEDDVPRSSPGGPTGGGRKSKKRKKSSRGGGGGGGGGGVGGDLAQPSIKQQRLNDDAGDLGEQDLEYEMLNMRGGSPQPMAMGGGANIMPDGMSGGESENDTHYSSDESSSVRDHHHHHHHRGGGAGDRDHRTDRERDRERERDQRLAERERDRERDREYNRNKRKQQKQQQQQQARQRNAKPNRDNRKRKRDDSDDEKHRPTGPRKMELCKFYLMDCCAKREKCLYMHKDFPCKYYYLGMKCKEKELCHFSHGEPLTNDLRAILLKHLETAPQEILGSFQRISRDTANNLLNATHRKLMEKYGRGDGGDDEGMKIPALMDGMHGGGNSRQQQQQHHQQHHRKRWCDEPNRRTPDDEDDRLMRHQDGAEGGPLGLQHLAGVITRDQINDLEQMGIRTLDEISQLTVAQLNDLGLSITQIHDLQVKALSMKRSRDSSVDRAGARGRPGAVGQEDRLRGERSSVDRSAGAATAKDLDMRIRPGGMSEPTGVPQQQGDVDMRVFPPNGQGQPKGAETSTEPSLLPSALLPLKPPTVDYSQYIKDSNLDEEDLDAVAAANPAALLNANQQDEEDDDDDDDDDDDENNLKINIEEEEDEQQKKDQEEGDEEGEQQGKNEGGQVPPLLPPLVPPKIDYAQGLGDLLLYGGSLDKSSVASKPPSVASPRTEGHHSPPDAERQEENGAPKLDLLNSDEIWTPSMSLLSSSSSGGGASVAPIIAEVKPQPGPPAGGKRRTTGPPSIYDWDDSDQVSSPDGASSPVNSSTTASTSTPFRYGSSDRALPLNINDDEDEDGVAGGLRARDLGLPFKPMMANYVPATEIDGSIGSHATIIYKVYVVDVPKPNFKSLRRSMQRPMGTRDPRLRRLFGLHSDEEDAKDSHDDGDTSEGIKSPDASSIASPPYGVPSLLPGAATGGTAQPPLASPQAAACSSPSSSATARRVDPRKRHAEKMAAAAAQQQQDGAGPGFGPGGLPPPPSSSGGPNATPQLDVQTILQRSAWYKDLGTKHKIMVNQQLAILSTEMKKYHSSDRSTEQLSEFMKFLGTNSMLQHILTCLNVYVDHTVAFCEVTAVPRLQSPPSFPLLANIPPPIVTGAGGGPAPGPGGGMPPHLSVPVHIPPPLNVQQPPPLGLPQLGNPLTGGPPPSFLNQNNNNNGGGGGGGGPGPGGGNNGPPVASRFGPPLGQHEGPPGPGGMGPLPPGLLGIAPNMPFEQFLAMGNLNKAGDHGGGGGGGGGVGGGNIPPWTQGNANNHMRNNGNNMRNNNRIGHNFRNNNDRWVNNGGGGGGGGGGGNNGGGNNRRNNRRMDRKK</sequence>
<feature type="compositionally biased region" description="Basic and acidic residues" evidence="1">
    <location>
        <begin position="210"/>
        <end position="223"/>
    </location>
</feature>
<feature type="compositionally biased region" description="Low complexity" evidence="1">
    <location>
        <begin position="1350"/>
        <end position="1382"/>
    </location>
</feature>
<feature type="compositionally biased region" description="Basic residues" evidence="1">
    <location>
        <begin position="1403"/>
        <end position="1412"/>
    </location>
</feature>
<dbReference type="GO" id="GO:0046872">
    <property type="term" value="F:metal ion binding"/>
    <property type="evidence" value="ECO:0007669"/>
    <property type="project" value="InterPro"/>
</dbReference>
<feature type="region of interest" description="Disordered" evidence="1">
    <location>
        <begin position="955"/>
        <end position="1091"/>
    </location>
</feature>
<feature type="compositionally biased region" description="Low complexity" evidence="1">
    <location>
        <begin position="1022"/>
        <end position="1041"/>
    </location>
</feature>